<feature type="non-terminal residue" evidence="1">
    <location>
        <position position="1"/>
    </location>
</feature>
<dbReference type="EMBL" id="CAJVQC010077017">
    <property type="protein sequence ID" value="CAG8815193.1"/>
    <property type="molecule type" value="Genomic_DNA"/>
</dbReference>
<sequence length="150" mass="17344">SKTFHGWYIYPLPYEMSIKEFFDKLIIEEISPEYNINIDPFEIIESIELSQSVNTTTIQAGFDCEIIKVTKIFGVNIYYHLKSNNSTTSHSISSSNTLEILMQNLRKKQIYLPKFFGRANPKSYKVTQKPFDADELSLHCQTLALFTTSL</sequence>
<gene>
    <name evidence="1" type="ORF">RPERSI_LOCUS24157</name>
</gene>
<reference evidence="1" key="1">
    <citation type="submission" date="2021-06" db="EMBL/GenBank/DDBJ databases">
        <authorList>
            <person name="Kallberg Y."/>
            <person name="Tangrot J."/>
            <person name="Rosling A."/>
        </authorList>
    </citation>
    <scope>NUCLEOTIDE SEQUENCE</scope>
    <source>
        <strain evidence="1">MA461A</strain>
    </source>
</reference>
<keyword evidence="2" id="KW-1185">Reference proteome</keyword>
<name>A0ACA9RXU8_9GLOM</name>
<protein>
    <submittedName>
        <fullName evidence="1">17599_t:CDS:1</fullName>
    </submittedName>
</protein>
<proteinExistence type="predicted"/>
<evidence type="ECO:0000313" key="1">
    <source>
        <dbReference type="EMBL" id="CAG8815193.1"/>
    </source>
</evidence>
<accession>A0ACA9RXU8</accession>
<evidence type="ECO:0000313" key="2">
    <source>
        <dbReference type="Proteomes" id="UP000789920"/>
    </source>
</evidence>
<organism evidence="1 2">
    <name type="scientific">Racocetra persica</name>
    <dbReference type="NCBI Taxonomy" id="160502"/>
    <lineage>
        <taxon>Eukaryota</taxon>
        <taxon>Fungi</taxon>
        <taxon>Fungi incertae sedis</taxon>
        <taxon>Mucoromycota</taxon>
        <taxon>Glomeromycotina</taxon>
        <taxon>Glomeromycetes</taxon>
        <taxon>Diversisporales</taxon>
        <taxon>Gigasporaceae</taxon>
        <taxon>Racocetra</taxon>
    </lineage>
</organism>
<dbReference type="Proteomes" id="UP000789920">
    <property type="component" value="Unassembled WGS sequence"/>
</dbReference>
<comment type="caution">
    <text evidence="1">The sequence shown here is derived from an EMBL/GenBank/DDBJ whole genome shotgun (WGS) entry which is preliminary data.</text>
</comment>